<protein>
    <submittedName>
        <fullName evidence="2">Uncharacterized protein</fullName>
    </submittedName>
</protein>
<comment type="caution">
    <text evidence="2">The sequence shown here is derived from an EMBL/GenBank/DDBJ whole genome shotgun (WGS) entry which is preliminary data.</text>
</comment>
<keyword evidence="1" id="KW-1133">Transmembrane helix</keyword>
<evidence type="ECO:0000313" key="2">
    <source>
        <dbReference type="EMBL" id="EGV33537.1"/>
    </source>
</evidence>
<dbReference type="HOGENOM" id="CLU_1623880_0_0_10"/>
<dbReference type="PATRIC" id="fig|702438.4.peg.791"/>
<accession>G1WAC8</accession>
<dbReference type="eggNOG" id="ENOG50333NB">
    <property type="taxonomic scope" value="Bacteria"/>
</dbReference>
<evidence type="ECO:0000256" key="1">
    <source>
        <dbReference type="SAM" id="Phobius"/>
    </source>
</evidence>
<sequence length="163" mass="19189">MKKKEKKALKEAKRRRQERKLIVFFWKLFKQWEIRERIIKANHWASMHKKRTAVLTVSALSISLVIGILTSLLSIKNEERESNFMNEIENVQPMFQGIRQINNSKAVQQEEYAALINRGEKIKKELDSLIALPSKSHDDSLKILTDYKQLTIITNNINNNEER</sequence>
<reference evidence="2 3" key="1">
    <citation type="submission" date="2011-07" db="EMBL/GenBank/DDBJ databases">
        <title>The Genome Sequence of Prevotella oulorum F0390.</title>
        <authorList>
            <consortium name="The Broad Institute Genome Sequencing Platform"/>
            <consortium name="The Broad Institute Genome Sequencing Center for Infectious Disease"/>
            <person name="Earl A."/>
            <person name="Ward D."/>
            <person name="Feldgarden M."/>
            <person name="Gevers D."/>
            <person name="Izard J."/>
            <person name="Ganesan A."/>
            <person name="Baranova O.V."/>
            <person name="Blanton J.M."/>
            <person name="Tanner A.C."/>
            <person name="Dewhirst F.E."/>
            <person name="Young S.K."/>
            <person name="Zeng Q."/>
            <person name="Gargeya S."/>
            <person name="Fitzgerald M."/>
            <person name="Haas B."/>
            <person name="Abouelleil A."/>
            <person name="Alvarado L."/>
            <person name="Arachchi H.M."/>
            <person name="Berlin A."/>
            <person name="Brown A."/>
            <person name="Chapman S.B."/>
            <person name="Chen Z."/>
            <person name="Dunbar C."/>
            <person name="Freedman E."/>
            <person name="Gearin G."/>
            <person name="Gellesch M."/>
            <person name="Goldberg J."/>
            <person name="Griggs A."/>
            <person name="Gujja S."/>
            <person name="Heiman D."/>
            <person name="Howarth C."/>
            <person name="Larson L."/>
            <person name="Lui A."/>
            <person name="MacDonald P.J.P."/>
            <person name="Mehta T."/>
            <person name="Montmayeur A."/>
            <person name="Murphy C."/>
            <person name="Neiman D."/>
            <person name="Pearson M."/>
            <person name="Priest M."/>
            <person name="Roberts A."/>
            <person name="Saif S."/>
            <person name="Shea T."/>
            <person name="Shenoy N."/>
            <person name="Sisk P."/>
            <person name="Stolte C."/>
            <person name="Sykes S."/>
            <person name="Wortman J."/>
            <person name="Nusbaum C."/>
            <person name="Birren B."/>
        </authorList>
    </citation>
    <scope>NUCLEOTIDE SEQUENCE [LARGE SCALE GENOMIC DNA]</scope>
    <source>
        <strain evidence="2 3">F0390</strain>
    </source>
</reference>
<dbReference type="AlphaFoldDB" id="G1WAC8"/>
<keyword evidence="1" id="KW-0812">Transmembrane</keyword>
<organism evidence="2 3">
    <name type="scientific">Segatella oulorum F0390</name>
    <dbReference type="NCBI Taxonomy" id="702438"/>
    <lineage>
        <taxon>Bacteria</taxon>
        <taxon>Pseudomonadati</taxon>
        <taxon>Bacteroidota</taxon>
        <taxon>Bacteroidia</taxon>
        <taxon>Bacteroidales</taxon>
        <taxon>Prevotellaceae</taxon>
        <taxon>Segatella</taxon>
    </lineage>
</organism>
<feature type="transmembrane region" description="Helical" evidence="1">
    <location>
        <begin position="53"/>
        <end position="75"/>
    </location>
</feature>
<dbReference type="RefSeq" id="WP_004379774.1">
    <property type="nucleotide sequence ID" value="NZ_JH114215.1"/>
</dbReference>
<dbReference type="Proteomes" id="UP000005141">
    <property type="component" value="Unassembled WGS sequence"/>
</dbReference>
<evidence type="ECO:0000313" key="3">
    <source>
        <dbReference type="Proteomes" id="UP000005141"/>
    </source>
</evidence>
<gene>
    <name evidence="2" type="ORF">HMPREF9431_00773</name>
</gene>
<keyword evidence="1" id="KW-0472">Membrane</keyword>
<name>G1WAC8_9BACT</name>
<dbReference type="EMBL" id="ADGI01000025">
    <property type="protein sequence ID" value="EGV33537.1"/>
    <property type="molecule type" value="Genomic_DNA"/>
</dbReference>
<keyword evidence="3" id="KW-1185">Reference proteome</keyword>
<proteinExistence type="predicted"/>
<dbReference type="OrthoDB" id="1069371at2"/>
<dbReference type="GeneID" id="95425473"/>